<name>A0ACC0BTH4_CATRO</name>
<organism evidence="1 2">
    <name type="scientific">Catharanthus roseus</name>
    <name type="common">Madagascar periwinkle</name>
    <name type="synonym">Vinca rosea</name>
    <dbReference type="NCBI Taxonomy" id="4058"/>
    <lineage>
        <taxon>Eukaryota</taxon>
        <taxon>Viridiplantae</taxon>
        <taxon>Streptophyta</taxon>
        <taxon>Embryophyta</taxon>
        <taxon>Tracheophyta</taxon>
        <taxon>Spermatophyta</taxon>
        <taxon>Magnoliopsida</taxon>
        <taxon>eudicotyledons</taxon>
        <taxon>Gunneridae</taxon>
        <taxon>Pentapetalae</taxon>
        <taxon>asterids</taxon>
        <taxon>lamiids</taxon>
        <taxon>Gentianales</taxon>
        <taxon>Apocynaceae</taxon>
        <taxon>Rauvolfioideae</taxon>
        <taxon>Vinceae</taxon>
        <taxon>Catharanthinae</taxon>
        <taxon>Catharanthus</taxon>
    </lineage>
</organism>
<dbReference type="EMBL" id="CM044702">
    <property type="protein sequence ID" value="KAI5675979.1"/>
    <property type="molecule type" value="Genomic_DNA"/>
</dbReference>
<proteinExistence type="predicted"/>
<reference evidence="2" key="1">
    <citation type="journal article" date="2023" name="Nat. Plants">
        <title>Single-cell RNA sequencing provides a high-resolution roadmap for understanding the multicellular compartmentation of specialized metabolism.</title>
        <authorList>
            <person name="Sun S."/>
            <person name="Shen X."/>
            <person name="Li Y."/>
            <person name="Li Y."/>
            <person name="Wang S."/>
            <person name="Li R."/>
            <person name="Zhang H."/>
            <person name="Shen G."/>
            <person name="Guo B."/>
            <person name="Wei J."/>
            <person name="Xu J."/>
            <person name="St-Pierre B."/>
            <person name="Chen S."/>
            <person name="Sun C."/>
        </authorList>
    </citation>
    <scope>NUCLEOTIDE SEQUENCE [LARGE SCALE GENOMIC DNA]</scope>
</reference>
<keyword evidence="2" id="KW-1185">Reference proteome</keyword>
<evidence type="ECO:0000313" key="2">
    <source>
        <dbReference type="Proteomes" id="UP001060085"/>
    </source>
</evidence>
<gene>
    <name evidence="1" type="ORF">M9H77_06929</name>
</gene>
<evidence type="ECO:0000313" key="1">
    <source>
        <dbReference type="EMBL" id="KAI5675979.1"/>
    </source>
</evidence>
<comment type="caution">
    <text evidence="1">The sequence shown here is derived from an EMBL/GenBank/DDBJ whole genome shotgun (WGS) entry which is preliminary data.</text>
</comment>
<accession>A0ACC0BTH4</accession>
<dbReference type="Proteomes" id="UP001060085">
    <property type="component" value="Linkage Group LG02"/>
</dbReference>
<protein>
    <submittedName>
        <fullName evidence="1">Uncharacterized protein</fullName>
    </submittedName>
</protein>
<sequence>MDSLEDFVQENVGYDEESYPPLITPLPPETVVTKGRRKTNSTKRDKSYWEHVSIAYRKIGKSNGSGFGSGSGSGFGSGPSIRGRVTVARWMSFASNAGLMAISSRLNPKPYQVSLPSRYPLEKPHLQPDLKELRLASGDLPVHEIYVEYSRDSVSSGDYWGETSPFNAPHRNWVV</sequence>